<gene>
    <name evidence="2" type="ORF">PIIN_03203</name>
</gene>
<dbReference type="OrthoDB" id="3266451at2759"/>
<dbReference type="Proteomes" id="UP000007148">
    <property type="component" value="Unassembled WGS sequence"/>
</dbReference>
<feature type="region of interest" description="Disordered" evidence="1">
    <location>
        <begin position="1"/>
        <end position="38"/>
    </location>
</feature>
<proteinExistence type="predicted"/>
<sequence length="573" mass="64933">MSLINSNKTKTKTPRNSSTSGKEAESRGNKGKRNRIPDVPLGLQAANKLVSRAEVLLAFAQRLYQPVTDYKKATADIIQAIINADAGEDGEKVVGLLNVALSAVETLLSPWKTILMDAFEAMEHAQKSAERVRQLNRPRRDLPKEVLALIFEFFASEDEGLPSEYAEERTSHGTRALLLTHVCSKWRRLAHSMPLIWHYHFLSLHSTVLPFNRLRHYARLSANKEPCLTILATKPMDLDEATLDRLKSVYEGTLVFSRLDCFLSVDNASLMSRILARLPTSRSLRLIRRRLDASQTGIPSILLPMRFFPVVKEMELQEVDAQWEGIAWSPNSLSQMALTSFTFISSATNPPLWVSYVLPNLTYLRYNAPKFTTQNVAPTKLIAMPLLKDLCITWRELVLWFPQWISAPPITHLSISNYWPFTCSKQKIDDCRHSGFGDTVRHVTLLSLRGGDIEGISYFINSLTQLDRLTLKGDATDGILLHLSSQSRRILHKLQHLVVSDYDGQGESIFGFVEYRGKIWETNMNVSVAPLQTVEIIDSPNVSEEMHQRIQQLVYEYSVRPILSVFAKTNQSR</sequence>
<evidence type="ECO:0000313" key="2">
    <source>
        <dbReference type="EMBL" id="CCA69304.1"/>
    </source>
</evidence>
<dbReference type="SUPFAM" id="SSF52047">
    <property type="entry name" value="RNI-like"/>
    <property type="match status" value="1"/>
</dbReference>
<accession>G4TDB1</accession>
<dbReference type="AlphaFoldDB" id="G4TDB1"/>
<dbReference type="EMBL" id="CAFZ01000052">
    <property type="protein sequence ID" value="CCA69304.1"/>
    <property type="molecule type" value="Genomic_DNA"/>
</dbReference>
<dbReference type="HOGENOM" id="CLU_475758_0_0_1"/>
<name>G4TDB1_SERID</name>
<dbReference type="InParanoid" id="G4TDB1"/>
<dbReference type="InterPro" id="IPR032675">
    <property type="entry name" value="LRR_dom_sf"/>
</dbReference>
<protein>
    <submittedName>
        <fullName evidence="2">Uncharacterized protein</fullName>
    </submittedName>
</protein>
<evidence type="ECO:0000256" key="1">
    <source>
        <dbReference type="SAM" id="MobiDB-lite"/>
    </source>
</evidence>
<dbReference type="Gene3D" id="3.80.10.10">
    <property type="entry name" value="Ribonuclease Inhibitor"/>
    <property type="match status" value="1"/>
</dbReference>
<feature type="compositionally biased region" description="Polar residues" evidence="1">
    <location>
        <begin position="1"/>
        <end position="21"/>
    </location>
</feature>
<evidence type="ECO:0000313" key="3">
    <source>
        <dbReference type="Proteomes" id="UP000007148"/>
    </source>
</evidence>
<keyword evidence="3" id="KW-1185">Reference proteome</keyword>
<organism evidence="2 3">
    <name type="scientific">Serendipita indica (strain DSM 11827)</name>
    <name type="common">Root endophyte fungus</name>
    <name type="synonym">Piriformospora indica</name>
    <dbReference type="NCBI Taxonomy" id="1109443"/>
    <lineage>
        <taxon>Eukaryota</taxon>
        <taxon>Fungi</taxon>
        <taxon>Dikarya</taxon>
        <taxon>Basidiomycota</taxon>
        <taxon>Agaricomycotina</taxon>
        <taxon>Agaricomycetes</taxon>
        <taxon>Sebacinales</taxon>
        <taxon>Serendipitaceae</taxon>
        <taxon>Serendipita</taxon>
    </lineage>
</organism>
<reference evidence="2 3" key="1">
    <citation type="journal article" date="2011" name="PLoS Pathog.">
        <title>Endophytic Life Strategies Decoded by Genome and Transcriptome Analyses of the Mutualistic Root Symbiont Piriformospora indica.</title>
        <authorList>
            <person name="Zuccaro A."/>
            <person name="Lahrmann U."/>
            <person name="Guldener U."/>
            <person name="Langen G."/>
            <person name="Pfiffi S."/>
            <person name="Biedenkopf D."/>
            <person name="Wong P."/>
            <person name="Samans B."/>
            <person name="Grimm C."/>
            <person name="Basiewicz M."/>
            <person name="Murat C."/>
            <person name="Martin F."/>
            <person name="Kogel K.H."/>
        </authorList>
    </citation>
    <scope>NUCLEOTIDE SEQUENCE [LARGE SCALE GENOMIC DNA]</scope>
    <source>
        <strain evidence="2 3">DSM 11827</strain>
    </source>
</reference>